<protein>
    <submittedName>
        <fullName evidence="3">DUF4159 domain-containing protein</fullName>
    </submittedName>
</protein>
<evidence type="ECO:0000313" key="3">
    <source>
        <dbReference type="EMBL" id="HGE99580.1"/>
    </source>
</evidence>
<organism evidence="3">
    <name type="scientific">candidate division WOR-3 bacterium</name>
    <dbReference type="NCBI Taxonomy" id="2052148"/>
    <lineage>
        <taxon>Bacteria</taxon>
        <taxon>Bacteria division WOR-3</taxon>
    </lineage>
</organism>
<dbReference type="Gene3D" id="3.40.50.12140">
    <property type="entry name" value="Domain of unknown function DUF4159"/>
    <property type="match status" value="1"/>
</dbReference>
<proteinExistence type="predicted"/>
<keyword evidence="1" id="KW-0812">Transmembrane</keyword>
<name>A0A7C3Z2B7_UNCW3</name>
<accession>A0A7C3Z2B7</accession>
<dbReference type="InterPro" id="IPR025297">
    <property type="entry name" value="DUF4159"/>
</dbReference>
<comment type="caution">
    <text evidence="3">The sequence shown here is derived from an EMBL/GenBank/DDBJ whole genome shotgun (WGS) entry which is preliminary data.</text>
</comment>
<evidence type="ECO:0000259" key="2">
    <source>
        <dbReference type="Pfam" id="PF13709"/>
    </source>
</evidence>
<dbReference type="EMBL" id="DTMQ01000039">
    <property type="protein sequence ID" value="HGE99580.1"/>
    <property type="molecule type" value="Genomic_DNA"/>
</dbReference>
<sequence length="269" mass="31259">MGEIFPQRGEGVETPIERGLGKRIFPQRGDRKKTTGFFSARGVETPIERGLGKNHNLGRLGVLLFILFLLSFSFGQIKIARLRYEGGGDWYNDPDAIPNLAREIRRRTGVLVAEEEAHVSLLDKNLFSYPFLFVTGHGNIAFSEEEVKRLREFFDRGGFLYADDDYGMDESFRREMRKVFPNSELVELPFDFPIYHIFYSFPNGLPKIHEHYEGRPKGFGIFHRGRLCVFYTWNTNISDGWTEAHNDPEEKREEAFRMGVNIFLYSLIR</sequence>
<reference evidence="3" key="1">
    <citation type="journal article" date="2020" name="mSystems">
        <title>Genome- and Community-Level Interaction Insights into Carbon Utilization and Element Cycling Functions of Hydrothermarchaeota in Hydrothermal Sediment.</title>
        <authorList>
            <person name="Zhou Z."/>
            <person name="Liu Y."/>
            <person name="Xu W."/>
            <person name="Pan J."/>
            <person name="Luo Z.H."/>
            <person name="Li M."/>
        </authorList>
    </citation>
    <scope>NUCLEOTIDE SEQUENCE [LARGE SCALE GENOMIC DNA]</scope>
    <source>
        <strain evidence="3">SpSt-906</strain>
    </source>
</reference>
<feature type="domain" description="DUF4159" evidence="2">
    <location>
        <begin position="78"/>
        <end position="267"/>
    </location>
</feature>
<dbReference type="AlphaFoldDB" id="A0A7C3Z2B7"/>
<gene>
    <name evidence="3" type="ORF">ENX07_05880</name>
</gene>
<feature type="transmembrane region" description="Helical" evidence="1">
    <location>
        <begin position="57"/>
        <end position="75"/>
    </location>
</feature>
<keyword evidence="1" id="KW-1133">Transmembrane helix</keyword>
<keyword evidence="1" id="KW-0472">Membrane</keyword>
<dbReference type="Pfam" id="PF13709">
    <property type="entry name" value="DUF4159"/>
    <property type="match status" value="1"/>
</dbReference>
<evidence type="ECO:0000256" key="1">
    <source>
        <dbReference type="SAM" id="Phobius"/>
    </source>
</evidence>